<feature type="region of interest" description="Disordered" evidence="1">
    <location>
        <begin position="49"/>
        <end position="75"/>
    </location>
</feature>
<name>A0A9Q9B7M1_9PEZI</name>
<protein>
    <submittedName>
        <fullName evidence="2">Uncharacterized protein</fullName>
    </submittedName>
</protein>
<dbReference type="AlphaFoldDB" id="A0A9Q9B7M1"/>
<evidence type="ECO:0000313" key="2">
    <source>
        <dbReference type="EMBL" id="USW58566.1"/>
    </source>
</evidence>
<dbReference type="Proteomes" id="UP001056384">
    <property type="component" value="Chromosome 11"/>
</dbReference>
<evidence type="ECO:0000256" key="1">
    <source>
        <dbReference type="SAM" id="MobiDB-lite"/>
    </source>
</evidence>
<sequence length="110" mass="11891">MYSQPVTRPASWVINADVWDVHGPPASVPHSESGIPGLRCSAEAVPDCNAGAAEPVPEKSVPRSAEPQRESSTTAAIRLDTQANAPQLFSSRNASELKHILRWIEEGEDY</sequence>
<accession>A0A9Q9B7M1</accession>
<feature type="compositionally biased region" description="Basic and acidic residues" evidence="1">
    <location>
        <begin position="56"/>
        <end position="69"/>
    </location>
</feature>
<organism evidence="2 3">
    <name type="scientific">Septoria linicola</name>
    <dbReference type="NCBI Taxonomy" id="215465"/>
    <lineage>
        <taxon>Eukaryota</taxon>
        <taxon>Fungi</taxon>
        <taxon>Dikarya</taxon>
        <taxon>Ascomycota</taxon>
        <taxon>Pezizomycotina</taxon>
        <taxon>Dothideomycetes</taxon>
        <taxon>Dothideomycetidae</taxon>
        <taxon>Mycosphaerellales</taxon>
        <taxon>Mycosphaerellaceae</taxon>
        <taxon>Septoria</taxon>
    </lineage>
</organism>
<dbReference type="EMBL" id="CP099428">
    <property type="protein sequence ID" value="USW58566.1"/>
    <property type="molecule type" value="Genomic_DNA"/>
</dbReference>
<gene>
    <name evidence="2" type="ORF">Slin15195_G118850</name>
</gene>
<reference evidence="2" key="1">
    <citation type="submission" date="2022-06" db="EMBL/GenBank/DDBJ databases">
        <title>Complete genome sequences of two strains of the flax pathogen Septoria linicola.</title>
        <authorList>
            <person name="Lapalu N."/>
            <person name="Simon A."/>
            <person name="Demenou B."/>
            <person name="Paumier D."/>
            <person name="Guillot M.-P."/>
            <person name="Gout L."/>
            <person name="Valade R."/>
        </authorList>
    </citation>
    <scope>NUCLEOTIDE SEQUENCE</scope>
    <source>
        <strain evidence="2">SE15195</strain>
    </source>
</reference>
<proteinExistence type="predicted"/>
<keyword evidence="3" id="KW-1185">Reference proteome</keyword>
<evidence type="ECO:0000313" key="3">
    <source>
        <dbReference type="Proteomes" id="UP001056384"/>
    </source>
</evidence>